<dbReference type="AlphaFoldDB" id="A0A844WEA6"/>
<keyword evidence="1" id="KW-0812">Transmembrane</keyword>
<evidence type="ECO:0000256" key="1">
    <source>
        <dbReference type="SAM" id="Phobius"/>
    </source>
</evidence>
<organism evidence="2 3">
    <name type="scientific">Pseudooceanicola pacificus</name>
    <dbReference type="NCBI Taxonomy" id="2676438"/>
    <lineage>
        <taxon>Bacteria</taxon>
        <taxon>Pseudomonadati</taxon>
        <taxon>Pseudomonadota</taxon>
        <taxon>Alphaproteobacteria</taxon>
        <taxon>Rhodobacterales</taxon>
        <taxon>Paracoccaceae</taxon>
        <taxon>Pseudooceanicola</taxon>
    </lineage>
</organism>
<dbReference type="Proteomes" id="UP000443843">
    <property type="component" value="Unassembled WGS sequence"/>
</dbReference>
<accession>A0A844WEA6</accession>
<sequence length="177" mass="18801">MGLCVVVLALLAIFAWVPNDTATGIIQKIRGRQSIGDAMAPTLAALLIGLSGLLITLESRRKSAQEGPHVSLFNLGFLAILTGIFLASVLLMRWSGPLLVGLFGPEGAVYRDLRDTMPWKLSGFVIGGTFLVGGLISLMQRRVSWTAVCVGLLTAGLLIAVFDLPFSDILLPPNGDL</sequence>
<feature type="transmembrane region" description="Helical" evidence="1">
    <location>
        <begin position="145"/>
        <end position="166"/>
    </location>
</feature>
<evidence type="ECO:0000313" key="2">
    <source>
        <dbReference type="EMBL" id="MWB78220.1"/>
    </source>
</evidence>
<evidence type="ECO:0008006" key="4">
    <source>
        <dbReference type="Google" id="ProtNLM"/>
    </source>
</evidence>
<evidence type="ECO:0000313" key="3">
    <source>
        <dbReference type="Proteomes" id="UP000443843"/>
    </source>
</evidence>
<feature type="transmembrane region" description="Helical" evidence="1">
    <location>
        <begin position="38"/>
        <end position="57"/>
    </location>
</feature>
<reference evidence="2 3" key="1">
    <citation type="submission" date="2019-11" db="EMBL/GenBank/DDBJ databases">
        <title>Pseudooceanicola pacifica sp. nov., isolated from deep-sea sediment of the Pacific Ocean.</title>
        <authorList>
            <person name="Lyu L."/>
        </authorList>
    </citation>
    <scope>NUCLEOTIDE SEQUENCE [LARGE SCALE GENOMIC DNA]</scope>
    <source>
        <strain evidence="2 3">216_PA32_1</strain>
    </source>
</reference>
<feature type="transmembrane region" description="Helical" evidence="1">
    <location>
        <begin position="69"/>
        <end position="92"/>
    </location>
</feature>
<keyword evidence="1" id="KW-1133">Transmembrane helix</keyword>
<gene>
    <name evidence="2" type="ORF">GLS40_09305</name>
</gene>
<name>A0A844WEA6_9RHOB</name>
<keyword evidence="1" id="KW-0472">Membrane</keyword>
<keyword evidence="3" id="KW-1185">Reference proteome</keyword>
<proteinExistence type="predicted"/>
<protein>
    <recommendedName>
        <fullName evidence="4">Tripartite tricarboxylate transporter TctB family protein</fullName>
    </recommendedName>
</protein>
<feature type="transmembrane region" description="Helical" evidence="1">
    <location>
        <begin position="119"/>
        <end position="138"/>
    </location>
</feature>
<comment type="caution">
    <text evidence="2">The sequence shown here is derived from an EMBL/GenBank/DDBJ whole genome shotgun (WGS) entry which is preliminary data.</text>
</comment>
<dbReference type="EMBL" id="WNXQ01000004">
    <property type="protein sequence ID" value="MWB78220.1"/>
    <property type="molecule type" value="Genomic_DNA"/>
</dbReference>